<comment type="caution">
    <text evidence="2">The sequence shown here is derived from an EMBL/GenBank/DDBJ whole genome shotgun (WGS) entry which is preliminary data.</text>
</comment>
<reference evidence="2" key="1">
    <citation type="journal article" date="2023" name="G3 (Bethesda)">
        <title>Whole genome assemblies of Zophobas morio and Tenebrio molitor.</title>
        <authorList>
            <person name="Kaur S."/>
            <person name="Stinson S.A."/>
            <person name="diCenzo G.C."/>
        </authorList>
    </citation>
    <scope>NUCLEOTIDE SEQUENCE</scope>
    <source>
        <strain evidence="2">QUZm001</strain>
    </source>
</reference>
<feature type="region of interest" description="Disordered" evidence="1">
    <location>
        <begin position="101"/>
        <end position="124"/>
    </location>
</feature>
<evidence type="ECO:0000313" key="3">
    <source>
        <dbReference type="Proteomes" id="UP001168821"/>
    </source>
</evidence>
<gene>
    <name evidence="2" type="ORF">Zmor_024973</name>
</gene>
<evidence type="ECO:0000313" key="2">
    <source>
        <dbReference type="EMBL" id="KAJ3642164.1"/>
    </source>
</evidence>
<organism evidence="2 3">
    <name type="scientific">Zophobas morio</name>
    <dbReference type="NCBI Taxonomy" id="2755281"/>
    <lineage>
        <taxon>Eukaryota</taxon>
        <taxon>Metazoa</taxon>
        <taxon>Ecdysozoa</taxon>
        <taxon>Arthropoda</taxon>
        <taxon>Hexapoda</taxon>
        <taxon>Insecta</taxon>
        <taxon>Pterygota</taxon>
        <taxon>Neoptera</taxon>
        <taxon>Endopterygota</taxon>
        <taxon>Coleoptera</taxon>
        <taxon>Polyphaga</taxon>
        <taxon>Cucujiformia</taxon>
        <taxon>Tenebrionidae</taxon>
        <taxon>Zophobas</taxon>
    </lineage>
</organism>
<dbReference type="AlphaFoldDB" id="A0AA38HVU7"/>
<evidence type="ECO:0000256" key="1">
    <source>
        <dbReference type="SAM" id="MobiDB-lite"/>
    </source>
</evidence>
<sequence length="124" mass="14966">MKMDKGIYKNYAIIYPELRMLEEKEEMNNVNQTIKIYKKEKDIDTLLSERMREKGRRKIAMPSITDIEIYRLRKIIEIPVWDSNSELHILHNTYVQKRFQYEEQNSKSEETITPKPDETGKKNI</sequence>
<proteinExistence type="predicted"/>
<accession>A0AA38HVU7</accession>
<dbReference type="EMBL" id="JALNTZ010000008">
    <property type="protein sequence ID" value="KAJ3642164.1"/>
    <property type="molecule type" value="Genomic_DNA"/>
</dbReference>
<protein>
    <submittedName>
        <fullName evidence="2">Uncharacterized protein</fullName>
    </submittedName>
</protein>
<dbReference type="Proteomes" id="UP001168821">
    <property type="component" value="Unassembled WGS sequence"/>
</dbReference>
<keyword evidence="3" id="KW-1185">Reference proteome</keyword>
<name>A0AA38HVU7_9CUCU</name>